<comment type="caution">
    <text evidence="1">The sequence shown here is derived from an EMBL/GenBank/DDBJ whole genome shotgun (WGS) entry which is preliminary data.</text>
</comment>
<accession>A0A8S0ZC33</accession>
<dbReference type="AlphaFoldDB" id="A0A8S0ZC33"/>
<organism evidence="1 2">
    <name type="scientific">Arctia plantaginis</name>
    <name type="common">Wood tiger moth</name>
    <name type="synonym">Phalaena plantaginis</name>
    <dbReference type="NCBI Taxonomy" id="874455"/>
    <lineage>
        <taxon>Eukaryota</taxon>
        <taxon>Metazoa</taxon>
        <taxon>Ecdysozoa</taxon>
        <taxon>Arthropoda</taxon>
        <taxon>Hexapoda</taxon>
        <taxon>Insecta</taxon>
        <taxon>Pterygota</taxon>
        <taxon>Neoptera</taxon>
        <taxon>Endopterygota</taxon>
        <taxon>Lepidoptera</taxon>
        <taxon>Glossata</taxon>
        <taxon>Ditrysia</taxon>
        <taxon>Noctuoidea</taxon>
        <taxon>Erebidae</taxon>
        <taxon>Arctiinae</taxon>
        <taxon>Arctia</taxon>
    </lineage>
</organism>
<dbReference type="EMBL" id="CADEBC010000428">
    <property type="protein sequence ID" value="CAB3230872.1"/>
    <property type="molecule type" value="Genomic_DNA"/>
</dbReference>
<sequence length="138" mass="15583">MVRCSRWRSHRSRVYVNKPETLEALKDNIRHECKNLSSEQLVKEKDPKFDLTQKPISAICIPIIIVVLRFHTKIICFMKSAETFNHARFFLSFEIRSSKDDTGDLNGENGGGDGLKGSGIWHGQLTPLIGSLAELADL</sequence>
<evidence type="ECO:0000313" key="2">
    <source>
        <dbReference type="Proteomes" id="UP000494106"/>
    </source>
</evidence>
<proteinExistence type="predicted"/>
<name>A0A8S0ZC33_ARCPL</name>
<keyword evidence="2" id="KW-1185">Reference proteome</keyword>
<reference evidence="1 2" key="1">
    <citation type="submission" date="2020-04" db="EMBL/GenBank/DDBJ databases">
        <authorList>
            <person name="Wallbank WR R."/>
            <person name="Pardo Diaz C."/>
            <person name="Kozak K."/>
            <person name="Martin S."/>
            <person name="Jiggins C."/>
            <person name="Moest M."/>
            <person name="Warren A I."/>
            <person name="Byers J.R.P. K."/>
            <person name="Montejo-Kovacevich G."/>
            <person name="Yen C E."/>
        </authorList>
    </citation>
    <scope>NUCLEOTIDE SEQUENCE [LARGE SCALE GENOMIC DNA]</scope>
</reference>
<gene>
    <name evidence="1" type="ORF">APLA_LOCUS4387</name>
</gene>
<dbReference type="Proteomes" id="UP000494106">
    <property type="component" value="Unassembled WGS sequence"/>
</dbReference>
<protein>
    <submittedName>
        <fullName evidence="1">Uncharacterized protein</fullName>
    </submittedName>
</protein>
<dbReference type="OrthoDB" id="9971063at2759"/>
<evidence type="ECO:0000313" key="1">
    <source>
        <dbReference type="EMBL" id="CAB3230872.1"/>
    </source>
</evidence>